<accession>A0A845L875</accession>
<organism evidence="4 5">
    <name type="scientific">Heliomicrobium undosum</name>
    <dbReference type="NCBI Taxonomy" id="121734"/>
    <lineage>
        <taxon>Bacteria</taxon>
        <taxon>Bacillati</taxon>
        <taxon>Bacillota</taxon>
        <taxon>Clostridia</taxon>
        <taxon>Eubacteriales</taxon>
        <taxon>Heliobacteriaceae</taxon>
        <taxon>Heliomicrobium</taxon>
    </lineage>
</organism>
<evidence type="ECO:0000259" key="3">
    <source>
        <dbReference type="Pfam" id="PF12638"/>
    </source>
</evidence>
<evidence type="ECO:0000313" key="4">
    <source>
        <dbReference type="EMBL" id="MZP30994.1"/>
    </source>
</evidence>
<feature type="compositionally biased region" description="Basic and acidic residues" evidence="2">
    <location>
        <begin position="162"/>
        <end position="173"/>
    </location>
</feature>
<dbReference type="AlphaFoldDB" id="A0A845L875"/>
<dbReference type="Proteomes" id="UP000463470">
    <property type="component" value="Unassembled WGS sequence"/>
</dbReference>
<dbReference type="RefSeq" id="WP_161259512.1">
    <property type="nucleotide sequence ID" value="NZ_WXEY01000022.1"/>
</dbReference>
<gene>
    <name evidence="4" type="ORF">GTO91_14850</name>
</gene>
<evidence type="ECO:0000256" key="2">
    <source>
        <dbReference type="SAM" id="MobiDB-lite"/>
    </source>
</evidence>
<protein>
    <recommendedName>
        <fullName evidence="3">Staygreen protein domain-containing protein</fullName>
    </recommendedName>
</protein>
<name>A0A845L875_9FIRM</name>
<keyword evidence="5" id="KW-1185">Reference proteome</keyword>
<dbReference type="OrthoDB" id="1684395at2"/>
<dbReference type="PANTHER" id="PTHR31750">
    <property type="entry name" value="PROTEIN STAY-GREEN 1, CHLOROPLASTIC-RELATED"/>
    <property type="match status" value="1"/>
</dbReference>
<feature type="domain" description="Staygreen protein" evidence="3">
    <location>
        <begin position="3"/>
        <end position="146"/>
    </location>
</feature>
<evidence type="ECO:0000256" key="1">
    <source>
        <dbReference type="ARBA" id="ARBA00022946"/>
    </source>
</evidence>
<keyword evidence="1" id="KW-0809">Transit peptide</keyword>
<comment type="caution">
    <text evidence="4">The sequence shown here is derived from an EMBL/GenBank/DDBJ whole genome shotgun (WGS) entry which is preliminary data.</text>
</comment>
<dbReference type="EMBL" id="WXEY01000022">
    <property type="protein sequence ID" value="MZP30994.1"/>
    <property type="molecule type" value="Genomic_DNA"/>
</dbReference>
<feature type="region of interest" description="Disordered" evidence="2">
    <location>
        <begin position="151"/>
        <end position="173"/>
    </location>
</feature>
<sequence>MKQLNPEKLVVDYRDRVTPAEPVIGRKYTLTHSDITGELFLTIGRAYAYEKINNLRDEVLAEWRWYDSAIVLYVYVYVNGQFAPVSDRRNRIFRRELPLALAAIRYGDSQFFMAHPELDHAPILIYFDSKNPNYHRFENWGTPSDYMLRRSSSKQAFPTARPADRPESRPSLG</sequence>
<evidence type="ECO:0000313" key="5">
    <source>
        <dbReference type="Proteomes" id="UP000463470"/>
    </source>
</evidence>
<reference evidence="4 5" key="1">
    <citation type="submission" date="2020-01" db="EMBL/GenBank/DDBJ databases">
        <title>Whole-genome sequence of Heliobacterium undosum DSM 13378.</title>
        <authorList>
            <person name="Kyndt J.A."/>
            <person name="Meyer T.E."/>
        </authorList>
    </citation>
    <scope>NUCLEOTIDE SEQUENCE [LARGE SCALE GENOMIC DNA]</scope>
    <source>
        <strain evidence="4 5">DSM 13378</strain>
    </source>
</reference>
<dbReference type="InterPro" id="IPR024438">
    <property type="entry name" value="Staygreen"/>
</dbReference>
<dbReference type="PANTHER" id="PTHR31750:SF4">
    <property type="entry name" value="LP06106P"/>
    <property type="match status" value="1"/>
</dbReference>
<dbReference type="Pfam" id="PF12638">
    <property type="entry name" value="Staygreen"/>
    <property type="match status" value="1"/>
</dbReference>
<proteinExistence type="predicted"/>